<dbReference type="InterPro" id="IPR022385">
    <property type="entry name" value="Rhs_assc_core"/>
</dbReference>
<evidence type="ECO:0008006" key="5">
    <source>
        <dbReference type="Google" id="ProtNLM"/>
    </source>
</evidence>
<feature type="region of interest" description="Disordered" evidence="1">
    <location>
        <begin position="199"/>
        <end position="230"/>
    </location>
</feature>
<keyword evidence="2" id="KW-0812">Transmembrane</keyword>
<dbReference type="NCBIfam" id="TIGR03696">
    <property type="entry name" value="Rhs_assc_core"/>
    <property type="match status" value="1"/>
</dbReference>
<name>A0A3G9J1B8_9ACTN</name>
<keyword evidence="2" id="KW-0472">Membrane</keyword>
<dbReference type="EMBL" id="AP019307">
    <property type="protein sequence ID" value="BBH17428.1"/>
    <property type="molecule type" value="Genomic_DNA"/>
</dbReference>
<keyword evidence="4" id="KW-1185">Reference proteome</keyword>
<dbReference type="Gene3D" id="2.180.10.10">
    <property type="entry name" value="RHS repeat-associated core"/>
    <property type="match status" value="1"/>
</dbReference>
<proteinExistence type="predicted"/>
<dbReference type="AlphaFoldDB" id="A0A3G9J1B8"/>
<dbReference type="PANTHER" id="PTHR32305:SF15">
    <property type="entry name" value="PROTEIN RHSA-RELATED"/>
    <property type="match status" value="1"/>
</dbReference>
<organism evidence="3 4">
    <name type="scientific">Nocardioides baekrokdamisoli</name>
    <dbReference type="NCBI Taxonomy" id="1804624"/>
    <lineage>
        <taxon>Bacteria</taxon>
        <taxon>Bacillati</taxon>
        <taxon>Actinomycetota</taxon>
        <taxon>Actinomycetes</taxon>
        <taxon>Propionibacteriales</taxon>
        <taxon>Nocardioidaceae</taxon>
        <taxon>Nocardioides</taxon>
    </lineage>
</organism>
<evidence type="ECO:0000256" key="1">
    <source>
        <dbReference type="SAM" id="MobiDB-lite"/>
    </source>
</evidence>
<dbReference type="PANTHER" id="PTHR32305">
    <property type="match status" value="1"/>
</dbReference>
<protein>
    <recommendedName>
        <fullName evidence="5">RHS repeat-associated core domain-containing protein</fullName>
    </recommendedName>
</protein>
<dbReference type="InterPro" id="IPR050708">
    <property type="entry name" value="T6SS_VgrG/RHS"/>
</dbReference>
<feature type="transmembrane region" description="Helical" evidence="2">
    <location>
        <begin position="266"/>
        <end position="289"/>
    </location>
</feature>
<evidence type="ECO:0000256" key="2">
    <source>
        <dbReference type="SAM" id="Phobius"/>
    </source>
</evidence>
<gene>
    <name evidence="3" type="ORF">Back2_17150</name>
</gene>
<dbReference type="KEGG" id="nbe:Back2_17150"/>
<reference evidence="3 4" key="1">
    <citation type="submission" date="2018-11" db="EMBL/GenBank/DDBJ databases">
        <title>Complete genome sequence of Nocardioides baekrokdamisoli strain KCTC 39748.</title>
        <authorList>
            <person name="Kang S.W."/>
            <person name="Lee K.C."/>
            <person name="Kim K.K."/>
            <person name="Kim J.S."/>
            <person name="Kim D.S."/>
            <person name="Ko S.H."/>
            <person name="Yang S.H."/>
            <person name="Shin Y.K."/>
            <person name="Lee J.S."/>
        </authorList>
    </citation>
    <scope>NUCLEOTIDE SEQUENCE [LARGE SCALE GENOMIC DNA]</scope>
    <source>
        <strain evidence="3 4">KCTC 39748</strain>
    </source>
</reference>
<evidence type="ECO:0000313" key="3">
    <source>
        <dbReference type="EMBL" id="BBH17428.1"/>
    </source>
</evidence>
<sequence length="292" mass="30267">MVARERDYHHCAWTSPPTGPDRMFCPELSHRADQFLGAGHYDSQHGTTRLINDQTGDYIYGPDNQLLETTTDLVIPSQDGFPGAPTSYALTDAIGSTRAQISPTNTITGHNFSPYGTSTDPGAPQYAQGNTDPLTGYNYLLNRNYDPATGTFTSIDPMVDLTGQPYTYAGNDPTNRIDPTGLCVGCGHGLSPMKGDVTGRCDHGATDQASDSGDLPADPSQQSADDSGQQFGAGLAGGSLGFGGAELASTGVEAATLGVEVGSTAAIVSGAVLVTGGAALIVVAVFVVANWW</sequence>
<evidence type="ECO:0000313" key="4">
    <source>
        <dbReference type="Proteomes" id="UP000271573"/>
    </source>
</evidence>
<accession>A0A3G9J1B8</accession>
<keyword evidence="2" id="KW-1133">Transmembrane helix</keyword>
<dbReference type="Proteomes" id="UP000271573">
    <property type="component" value="Chromosome"/>
</dbReference>